<dbReference type="AlphaFoldDB" id="A0A9D5CQP6"/>
<reference evidence="2" key="1">
    <citation type="submission" date="2021-03" db="EMBL/GenBank/DDBJ databases">
        <authorList>
            <person name="Li Z."/>
            <person name="Yang C."/>
        </authorList>
    </citation>
    <scope>NUCLEOTIDE SEQUENCE</scope>
    <source>
        <strain evidence="2">Dzin_1.0</strain>
        <tissue evidence="2">Leaf</tissue>
    </source>
</reference>
<organism evidence="2 3">
    <name type="scientific">Dioscorea zingiberensis</name>
    <dbReference type="NCBI Taxonomy" id="325984"/>
    <lineage>
        <taxon>Eukaryota</taxon>
        <taxon>Viridiplantae</taxon>
        <taxon>Streptophyta</taxon>
        <taxon>Embryophyta</taxon>
        <taxon>Tracheophyta</taxon>
        <taxon>Spermatophyta</taxon>
        <taxon>Magnoliopsida</taxon>
        <taxon>Liliopsida</taxon>
        <taxon>Dioscoreales</taxon>
        <taxon>Dioscoreaceae</taxon>
        <taxon>Dioscorea</taxon>
    </lineage>
</organism>
<name>A0A9D5CQP6_9LILI</name>
<feature type="region of interest" description="Disordered" evidence="1">
    <location>
        <begin position="35"/>
        <end position="60"/>
    </location>
</feature>
<dbReference type="PANTHER" id="PTHR35312:SF1">
    <property type="entry name" value="OS07G0641800 PROTEIN"/>
    <property type="match status" value="1"/>
</dbReference>
<dbReference type="EMBL" id="JAGGNH010000003">
    <property type="protein sequence ID" value="KAJ0978036.1"/>
    <property type="molecule type" value="Genomic_DNA"/>
</dbReference>
<dbReference type="OrthoDB" id="1932122at2759"/>
<dbReference type="Proteomes" id="UP001085076">
    <property type="component" value="Miscellaneous, Linkage group lg03"/>
</dbReference>
<keyword evidence="3" id="KW-1185">Reference proteome</keyword>
<sequence length="113" mass="12707">MEEHEFQRLLELFPVVRSRNYCAGLVSAQELTSHSSYSEITDRKSAPNGIDNDGLAGTPSRDTFWQKLRLTAEAKVGPEKAEHFCKAVQMVHTELVHKSLSLDAAQRFVNYGN</sequence>
<proteinExistence type="predicted"/>
<comment type="caution">
    <text evidence="2">The sequence shown here is derived from an EMBL/GenBank/DDBJ whole genome shotgun (WGS) entry which is preliminary data.</text>
</comment>
<dbReference type="PANTHER" id="PTHR35312">
    <property type="entry name" value="OS07G0641800 PROTEIN"/>
    <property type="match status" value="1"/>
</dbReference>
<accession>A0A9D5CQP6</accession>
<evidence type="ECO:0000256" key="1">
    <source>
        <dbReference type="SAM" id="MobiDB-lite"/>
    </source>
</evidence>
<evidence type="ECO:0000313" key="3">
    <source>
        <dbReference type="Proteomes" id="UP001085076"/>
    </source>
</evidence>
<protein>
    <submittedName>
        <fullName evidence="2">Uncharacterized protein</fullName>
    </submittedName>
</protein>
<gene>
    <name evidence="2" type="ORF">J5N97_013510</name>
</gene>
<reference evidence="2" key="2">
    <citation type="journal article" date="2022" name="Hortic Res">
        <title>The genome of Dioscorea zingiberensis sheds light on the biosynthesis, origin and evolution of the medicinally important diosgenin saponins.</title>
        <authorList>
            <person name="Li Y."/>
            <person name="Tan C."/>
            <person name="Li Z."/>
            <person name="Guo J."/>
            <person name="Li S."/>
            <person name="Chen X."/>
            <person name="Wang C."/>
            <person name="Dai X."/>
            <person name="Yang H."/>
            <person name="Song W."/>
            <person name="Hou L."/>
            <person name="Xu J."/>
            <person name="Tong Z."/>
            <person name="Xu A."/>
            <person name="Yuan X."/>
            <person name="Wang W."/>
            <person name="Yang Q."/>
            <person name="Chen L."/>
            <person name="Sun Z."/>
            <person name="Wang K."/>
            <person name="Pan B."/>
            <person name="Chen J."/>
            <person name="Bao Y."/>
            <person name="Liu F."/>
            <person name="Qi X."/>
            <person name="Gang D.R."/>
            <person name="Wen J."/>
            <person name="Li J."/>
        </authorList>
    </citation>
    <scope>NUCLEOTIDE SEQUENCE</scope>
    <source>
        <strain evidence="2">Dzin_1.0</strain>
    </source>
</reference>
<evidence type="ECO:0000313" key="2">
    <source>
        <dbReference type="EMBL" id="KAJ0978036.1"/>
    </source>
</evidence>